<feature type="domain" description="Activator of Hsp90 ATPase homologue 1/2-like C-terminal" evidence="2">
    <location>
        <begin position="190"/>
        <end position="320"/>
    </location>
</feature>
<sequence length="326" mass="36126">MPVTDITTDPEALTMTLTADLDAPVDRLWRAFTQPRQLERFWGPPGWPATFTAFDFTVGGHAHYAMTSPHGETSRGTWEFLAIDDGRSFEVIDAFADADGQPLADFPSMRMVFSFDETPGGSRLSNVTHFTSAEALEQVVAMGAVEGSRLAMSQLDAVLHDLREYSKGKGTVVELLDDTHVRITRLVEGSRELVWRAHHESELLRKWLLGPDGWVMTVAEPANEVGAQYRYAWEQEGQPETAFGFEGEAVLVDAPRRAVTTEKMSGMEGPSTLNDLQLYEEDGATLLTLLIEYPDKETRDMILATGMSDGMETSYARLESEVLQAA</sequence>
<dbReference type="Proteomes" id="UP000573729">
    <property type="component" value="Unassembled WGS sequence"/>
</dbReference>
<dbReference type="Pfam" id="PF08327">
    <property type="entry name" value="AHSA1"/>
    <property type="match status" value="2"/>
</dbReference>
<feature type="domain" description="Activator of Hsp90 ATPase homologue 1/2-like C-terminal" evidence="2">
    <location>
        <begin position="22"/>
        <end position="159"/>
    </location>
</feature>
<accession>A0A7W7BML4</accession>
<dbReference type="SUPFAM" id="SSF55961">
    <property type="entry name" value="Bet v1-like"/>
    <property type="match status" value="2"/>
</dbReference>
<comment type="similarity">
    <text evidence="1">Belongs to the AHA1 family.</text>
</comment>
<name>A0A7W7BML4_9MICO</name>
<protein>
    <submittedName>
        <fullName evidence="3">Uncharacterized protein YndB with AHSA1/START domain</fullName>
    </submittedName>
</protein>
<evidence type="ECO:0000256" key="1">
    <source>
        <dbReference type="ARBA" id="ARBA00006817"/>
    </source>
</evidence>
<dbReference type="AlphaFoldDB" id="A0A7W7BML4"/>
<organism evidence="3 4">
    <name type="scientific">Microbacterium marinum</name>
    <dbReference type="NCBI Taxonomy" id="421115"/>
    <lineage>
        <taxon>Bacteria</taxon>
        <taxon>Bacillati</taxon>
        <taxon>Actinomycetota</taxon>
        <taxon>Actinomycetes</taxon>
        <taxon>Micrococcales</taxon>
        <taxon>Microbacteriaceae</taxon>
        <taxon>Microbacterium</taxon>
    </lineage>
</organism>
<dbReference type="CDD" id="cd07814">
    <property type="entry name" value="SRPBCC_CalC_Aha1-like"/>
    <property type="match status" value="1"/>
</dbReference>
<reference evidence="3 4" key="1">
    <citation type="submission" date="2020-08" db="EMBL/GenBank/DDBJ databases">
        <title>Sequencing the genomes of 1000 actinobacteria strains.</title>
        <authorList>
            <person name="Klenk H.-P."/>
        </authorList>
    </citation>
    <scope>NUCLEOTIDE SEQUENCE [LARGE SCALE GENOMIC DNA]</scope>
    <source>
        <strain evidence="3 4">DSM 24947</strain>
    </source>
</reference>
<dbReference type="RefSeq" id="WP_184214349.1">
    <property type="nucleotide sequence ID" value="NZ_JACHMD010000001.1"/>
</dbReference>
<comment type="caution">
    <text evidence="3">The sequence shown here is derived from an EMBL/GenBank/DDBJ whole genome shotgun (WGS) entry which is preliminary data.</text>
</comment>
<evidence type="ECO:0000259" key="2">
    <source>
        <dbReference type="Pfam" id="PF08327"/>
    </source>
</evidence>
<dbReference type="Gene3D" id="3.30.530.20">
    <property type="match status" value="2"/>
</dbReference>
<dbReference type="EMBL" id="JACHMD010000001">
    <property type="protein sequence ID" value="MBB4665442.1"/>
    <property type="molecule type" value="Genomic_DNA"/>
</dbReference>
<proteinExistence type="inferred from homology"/>
<dbReference type="InterPro" id="IPR013538">
    <property type="entry name" value="ASHA1/2-like_C"/>
</dbReference>
<evidence type="ECO:0000313" key="3">
    <source>
        <dbReference type="EMBL" id="MBB4665442.1"/>
    </source>
</evidence>
<evidence type="ECO:0000313" key="4">
    <source>
        <dbReference type="Proteomes" id="UP000573729"/>
    </source>
</evidence>
<dbReference type="InterPro" id="IPR023393">
    <property type="entry name" value="START-like_dom_sf"/>
</dbReference>
<keyword evidence="4" id="KW-1185">Reference proteome</keyword>
<gene>
    <name evidence="3" type="ORF">BKA24_000151</name>
</gene>